<feature type="region of interest" description="Disordered" evidence="1">
    <location>
        <begin position="17"/>
        <end position="44"/>
    </location>
</feature>
<dbReference type="Proteomes" id="UP000499080">
    <property type="component" value="Unassembled WGS sequence"/>
</dbReference>
<feature type="region of interest" description="Disordered" evidence="1">
    <location>
        <begin position="81"/>
        <end position="118"/>
    </location>
</feature>
<proteinExistence type="predicted"/>
<sequence>MPAPFCSELMPALLLNRPVGRGPRWPSGKASASGRRGPDSKPDCTEDPPCMWACCMLNNSEVAKRPPACMLRRFGEMVPAQVSSLSSDNGSKLRGPPQNNPRDTSIRDVNITKPKSVL</sequence>
<organism evidence="2 3">
    <name type="scientific">Araneus ventricosus</name>
    <name type="common">Orbweaver spider</name>
    <name type="synonym">Epeira ventricosa</name>
    <dbReference type="NCBI Taxonomy" id="182803"/>
    <lineage>
        <taxon>Eukaryota</taxon>
        <taxon>Metazoa</taxon>
        <taxon>Ecdysozoa</taxon>
        <taxon>Arthropoda</taxon>
        <taxon>Chelicerata</taxon>
        <taxon>Arachnida</taxon>
        <taxon>Araneae</taxon>
        <taxon>Araneomorphae</taxon>
        <taxon>Entelegynae</taxon>
        <taxon>Araneoidea</taxon>
        <taxon>Araneidae</taxon>
        <taxon>Araneus</taxon>
    </lineage>
</organism>
<comment type="caution">
    <text evidence="2">The sequence shown here is derived from an EMBL/GenBank/DDBJ whole genome shotgun (WGS) entry which is preliminary data.</text>
</comment>
<accession>A0A4Y2HW37</accession>
<protein>
    <submittedName>
        <fullName evidence="2">Uncharacterized protein</fullName>
    </submittedName>
</protein>
<dbReference type="EMBL" id="BGPR01002196">
    <property type="protein sequence ID" value="GBM69472.1"/>
    <property type="molecule type" value="Genomic_DNA"/>
</dbReference>
<reference evidence="2 3" key="1">
    <citation type="journal article" date="2019" name="Sci. Rep.">
        <title>Orb-weaving spider Araneus ventricosus genome elucidates the spidroin gene catalogue.</title>
        <authorList>
            <person name="Kono N."/>
            <person name="Nakamura H."/>
            <person name="Ohtoshi R."/>
            <person name="Moran D.A.P."/>
            <person name="Shinohara A."/>
            <person name="Yoshida Y."/>
            <person name="Fujiwara M."/>
            <person name="Mori M."/>
            <person name="Tomita M."/>
            <person name="Arakawa K."/>
        </authorList>
    </citation>
    <scope>NUCLEOTIDE SEQUENCE [LARGE SCALE GENOMIC DNA]</scope>
</reference>
<name>A0A4Y2HW37_ARAVE</name>
<keyword evidence="3" id="KW-1185">Reference proteome</keyword>
<evidence type="ECO:0000256" key="1">
    <source>
        <dbReference type="SAM" id="MobiDB-lite"/>
    </source>
</evidence>
<dbReference type="AlphaFoldDB" id="A0A4Y2HW37"/>
<feature type="compositionally biased region" description="Polar residues" evidence="1">
    <location>
        <begin position="81"/>
        <end position="90"/>
    </location>
</feature>
<gene>
    <name evidence="2" type="ORF">AVEN_168314_1</name>
</gene>
<evidence type="ECO:0000313" key="2">
    <source>
        <dbReference type="EMBL" id="GBM69472.1"/>
    </source>
</evidence>
<evidence type="ECO:0000313" key="3">
    <source>
        <dbReference type="Proteomes" id="UP000499080"/>
    </source>
</evidence>